<evidence type="ECO:0000313" key="3">
    <source>
        <dbReference type="RefSeq" id="XP_031572123.1"/>
    </source>
</evidence>
<dbReference type="GeneID" id="116306211"/>
<reference evidence="3" key="1">
    <citation type="submission" date="2025-08" db="UniProtKB">
        <authorList>
            <consortium name="RefSeq"/>
        </authorList>
    </citation>
    <scope>IDENTIFICATION</scope>
    <source>
        <tissue evidence="3">Tentacle</tissue>
    </source>
</reference>
<gene>
    <name evidence="3" type="primary">LOC116306211</name>
</gene>
<dbReference type="Pfam" id="PF00651">
    <property type="entry name" value="BTB"/>
    <property type="match status" value="1"/>
</dbReference>
<dbReference type="Proteomes" id="UP000515163">
    <property type="component" value="Unplaced"/>
</dbReference>
<dbReference type="AlphaFoldDB" id="A0A6P8J1Z1"/>
<dbReference type="InterPro" id="IPR000210">
    <property type="entry name" value="BTB/POZ_dom"/>
</dbReference>
<accession>A0A6P8J1Z1</accession>
<dbReference type="InParanoid" id="A0A6P8J1Z1"/>
<dbReference type="Gene3D" id="3.30.710.10">
    <property type="entry name" value="Potassium Channel Kv1.1, Chain A"/>
    <property type="match status" value="1"/>
</dbReference>
<dbReference type="RefSeq" id="XP_031572123.1">
    <property type="nucleotide sequence ID" value="XM_031716263.1"/>
</dbReference>
<dbReference type="CDD" id="cd18186">
    <property type="entry name" value="BTB_POZ_ZBTB_KLHL-like"/>
    <property type="match status" value="1"/>
</dbReference>
<name>A0A6P8J1Z1_ACTTE</name>
<protein>
    <submittedName>
        <fullName evidence="3">BTB and MATH domain-containing protein 38-like</fullName>
    </submittedName>
</protein>
<organism evidence="2 3">
    <name type="scientific">Actinia tenebrosa</name>
    <name type="common">Australian red waratah sea anemone</name>
    <dbReference type="NCBI Taxonomy" id="6105"/>
    <lineage>
        <taxon>Eukaryota</taxon>
        <taxon>Metazoa</taxon>
        <taxon>Cnidaria</taxon>
        <taxon>Anthozoa</taxon>
        <taxon>Hexacorallia</taxon>
        <taxon>Actiniaria</taxon>
        <taxon>Actiniidae</taxon>
        <taxon>Actinia</taxon>
    </lineage>
</organism>
<dbReference type="PANTHER" id="PTHR22744">
    <property type="entry name" value="HELIX LOOP HELIX PROTEIN 21-RELATED"/>
    <property type="match status" value="1"/>
</dbReference>
<dbReference type="PANTHER" id="PTHR22744:SF17">
    <property type="entry name" value="BTB DOMAIN-CONTAINING PROTEIN"/>
    <property type="match status" value="1"/>
</dbReference>
<keyword evidence="2" id="KW-1185">Reference proteome</keyword>
<dbReference type="InterPro" id="IPR011333">
    <property type="entry name" value="SKP1/BTB/POZ_sf"/>
</dbReference>
<proteinExistence type="predicted"/>
<dbReference type="SUPFAM" id="SSF54695">
    <property type="entry name" value="POZ domain"/>
    <property type="match status" value="1"/>
</dbReference>
<dbReference type="KEGG" id="aten:116306211"/>
<evidence type="ECO:0000313" key="2">
    <source>
        <dbReference type="Proteomes" id="UP000515163"/>
    </source>
</evidence>
<sequence>MASPVFKAMLSSNFKEKDTNEIILPGKKINEFVDLLRQLYPLHDGEITLKSIKYIYSLADEYQMTKVMKDCRLFLLSTRKTKENAMDMLLLAQDLEAAEARQQCYDILNKMALTDLESLEGFSELDGPSIQALLLPMVKRLQQCISKIFPEFVGALDGMMYLWSHENNSVKMSGVPSKCPKHKIFSANYVRGRFGVDKTCERIKCDECRAMLKQMAKKAHSYSSPSSAYISENIVSVLEEMMDLIKEH</sequence>
<feature type="domain" description="BTB" evidence="1">
    <location>
        <begin position="1"/>
        <end position="77"/>
    </location>
</feature>
<evidence type="ECO:0000259" key="1">
    <source>
        <dbReference type="Pfam" id="PF00651"/>
    </source>
</evidence>
<dbReference type="OrthoDB" id="5976359at2759"/>